<dbReference type="PANTHER" id="PTHR24205:SF16">
    <property type="entry name" value="GH01042P-RELATED"/>
    <property type="match status" value="1"/>
</dbReference>
<feature type="compositionally biased region" description="Pro residues" evidence="6">
    <location>
        <begin position="759"/>
        <end position="776"/>
    </location>
</feature>
<keyword evidence="9" id="KW-1185">Reference proteome</keyword>
<feature type="compositionally biased region" description="Polar residues" evidence="6">
    <location>
        <begin position="215"/>
        <end position="234"/>
    </location>
</feature>
<feature type="region of interest" description="Disordered" evidence="6">
    <location>
        <begin position="160"/>
        <end position="261"/>
    </location>
</feature>
<evidence type="ECO:0000256" key="3">
    <source>
        <dbReference type="ARBA" id="ARBA00022833"/>
    </source>
</evidence>
<keyword evidence="1 5" id="KW-0479">Metal-binding</keyword>
<feature type="compositionally biased region" description="Low complexity" evidence="6">
    <location>
        <begin position="275"/>
        <end position="285"/>
    </location>
</feature>
<dbReference type="RefSeq" id="XP_070887091.1">
    <property type="nucleotide sequence ID" value="XM_071034225.1"/>
</dbReference>
<feature type="region of interest" description="Disordered" evidence="6">
    <location>
        <begin position="430"/>
        <end position="565"/>
    </location>
</feature>
<keyword evidence="3 5" id="KW-0862">Zinc</keyword>
<comment type="caution">
    <text evidence="8">The sequence shown here is derived from an EMBL/GenBank/DDBJ whole genome shotgun (WGS) entry which is preliminary data.</text>
</comment>
<dbReference type="Pfam" id="PF00412">
    <property type="entry name" value="LIM"/>
    <property type="match status" value="2"/>
</dbReference>
<feature type="compositionally biased region" description="Polar residues" evidence="6">
    <location>
        <begin position="321"/>
        <end position="351"/>
    </location>
</feature>
<keyword evidence="2" id="KW-0677">Repeat</keyword>
<dbReference type="PANTHER" id="PTHR24205">
    <property type="entry name" value="FOUR AND A HALF LIM DOMAINS PROTEIN"/>
    <property type="match status" value="1"/>
</dbReference>
<feature type="compositionally biased region" description="Polar residues" evidence="6">
    <location>
        <begin position="242"/>
        <end position="251"/>
    </location>
</feature>
<gene>
    <name evidence="8" type="ORF">BJX67DRAFT_387490</name>
</gene>
<evidence type="ECO:0000259" key="7">
    <source>
        <dbReference type="PROSITE" id="PS50023"/>
    </source>
</evidence>
<dbReference type="SUPFAM" id="SSF57716">
    <property type="entry name" value="Glucocorticoid receptor-like (DNA-binding domain)"/>
    <property type="match status" value="1"/>
</dbReference>
<feature type="compositionally biased region" description="Pro residues" evidence="6">
    <location>
        <begin position="708"/>
        <end position="728"/>
    </location>
</feature>
<feature type="compositionally biased region" description="Low complexity" evidence="6">
    <location>
        <begin position="432"/>
        <end position="451"/>
    </location>
</feature>
<evidence type="ECO:0000256" key="6">
    <source>
        <dbReference type="SAM" id="MobiDB-lite"/>
    </source>
</evidence>
<feature type="region of interest" description="Disordered" evidence="6">
    <location>
        <begin position="692"/>
        <end position="789"/>
    </location>
</feature>
<evidence type="ECO:0000313" key="8">
    <source>
        <dbReference type="EMBL" id="KAL2868112.1"/>
    </source>
</evidence>
<dbReference type="Proteomes" id="UP001610432">
    <property type="component" value="Unassembled WGS sequence"/>
</dbReference>
<feature type="compositionally biased region" description="Basic and acidic residues" evidence="6">
    <location>
        <begin position="286"/>
        <end position="297"/>
    </location>
</feature>
<dbReference type="CDD" id="cd08368">
    <property type="entry name" value="LIM"/>
    <property type="match status" value="1"/>
</dbReference>
<reference evidence="8 9" key="1">
    <citation type="submission" date="2024-07" db="EMBL/GenBank/DDBJ databases">
        <title>Section-level genome sequencing and comparative genomics of Aspergillus sections Usti and Cavernicolus.</title>
        <authorList>
            <consortium name="Lawrence Berkeley National Laboratory"/>
            <person name="Nybo J.L."/>
            <person name="Vesth T.C."/>
            <person name="Theobald S."/>
            <person name="Frisvad J.C."/>
            <person name="Larsen T.O."/>
            <person name="Kjaerboelling I."/>
            <person name="Rothschild-Mancinelli K."/>
            <person name="Lyhne E.K."/>
            <person name="Kogle M.E."/>
            <person name="Barry K."/>
            <person name="Clum A."/>
            <person name="Na H."/>
            <person name="Ledsgaard L."/>
            <person name="Lin J."/>
            <person name="Lipzen A."/>
            <person name="Kuo A."/>
            <person name="Riley R."/>
            <person name="Mondo S."/>
            <person name="Labutti K."/>
            <person name="Haridas S."/>
            <person name="Pangalinan J."/>
            <person name="Salamov A.A."/>
            <person name="Simmons B.A."/>
            <person name="Magnuson J.K."/>
            <person name="Chen J."/>
            <person name="Drula E."/>
            <person name="Henrissat B."/>
            <person name="Wiebenga A."/>
            <person name="Lubbers R.J."/>
            <person name="Gomes A.C."/>
            <person name="Macurrencykelacurrency M.R."/>
            <person name="Stajich J."/>
            <person name="Grigoriev I.V."/>
            <person name="Mortensen U.H."/>
            <person name="De Vries R.P."/>
            <person name="Baker S.E."/>
            <person name="Andersen M.R."/>
        </authorList>
    </citation>
    <scope>NUCLEOTIDE SEQUENCE [LARGE SCALE GENOMIC DNA]</scope>
    <source>
        <strain evidence="8 9">CBS 449.75</strain>
    </source>
</reference>
<dbReference type="InterPro" id="IPR001781">
    <property type="entry name" value="Znf_LIM"/>
</dbReference>
<dbReference type="SMART" id="SM00132">
    <property type="entry name" value="LIM"/>
    <property type="match status" value="2"/>
</dbReference>
<feature type="region of interest" description="Disordered" evidence="6">
    <location>
        <begin position="28"/>
        <end position="147"/>
    </location>
</feature>
<accession>A0ABR4LUN5</accession>
<evidence type="ECO:0000256" key="1">
    <source>
        <dbReference type="ARBA" id="ARBA00022723"/>
    </source>
</evidence>
<feature type="compositionally biased region" description="Basic and acidic residues" evidence="6">
    <location>
        <begin position="473"/>
        <end position="488"/>
    </location>
</feature>
<evidence type="ECO:0000256" key="2">
    <source>
        <dbReference type="ARBA" id="ARBA00022737"/>
    </source>
</evidence>
<dbReference type="GeneID" id="98149297"/>
<keyword evidence="4 5" id="KW-0440">LIM domain</keyword>
<dbReference type="PROSITE" id="PS50023">
    <property type="entry name" value="LIM_DOMAIN_2"/>
    <property type="match status" value="1"/>
</dbReference>
<name>A0ABR4LUN5_9EURO</name>
<dbReference type="EMBL" id="JBFXLQ010000015">
    <property type="protein sequence ID" value="KAL2868112.1"/>
    <property type="molecule type" value="Genomic_DNA"/>
</dbReference>
<evidence type="ECO:0000313" key="9">
    <source>
        <dbReference type="Proteomes" id="UP001610432"/>
    </source>
</evidence>
<organism evidence="8 9">
    <name type="scientific">Aspergillus lucknowensis</name>
    <dbReference type="NCBI Taxonomy" id="176173"/>
    <lineage>
        <taxon>Eukaryota</taxon>
        <taxon>Fungi</taxon>
        <taxon>Dikarya</taxon>
        <taxon>Ascomycota</taxon>
        <taxon>Pezizomycotina</taxon>
        <taxon>Eurotiomycetes</taxon>
        <taxon>Eurotiomycetidae</taxon>
        <taxon>Eurotiales</taxon>
        <taxon>Aspergillaceae</taxon>
        <taxon>Aspergillus</taxon>
        <taxon>Aspergillus subgen. Nidulantes</taxon>
    </lineage>
</organism>
<proteinExistence type="predicted"/>
<feature type="region of interest" description="Disordered" evidence="6">
    <location>
        <begin position="273"/>
        <end position="409"/>
    </location>
</feature>
<feature type="compositionally biased region" description="Basic and acidic residues" evidence="6">
    <location>
        <begin position="68"/>
        <end position="80"/>
    </location>
</feature>
<feature type="compositionally biased region" description="Pro residues" evidence="6">
    <location>
        <begin position="40"/>
        <end position="49"/>
    </location>
</feature>
<evidence type="ECO:0000256" key="5">
    <source>
        <dbReference type="PROSITE-ProRule" id="PRU00125"/>
    </source>
</evidence>
<dbReference type="CDD" id="cd09397">
    <property type="entry name" value="LIM1_UF1"/>
    <property type="match status" value="1"/>
</dbReference>
<protein>
    <recommendedName>
        <fullName evidence="7">LIM zinc-binding domain-containing protein</fullName>
    </recommendedName>
</protein>
<feature type="domain" description="LIM zinc-binding" evidence="7">
    <location>
        <begin position="563"/>
        <end position="626"/>
    </location>
</feature>
<evidence type="ECO:0000256" key="4">
    <source>
        <dbReference type="ARBA" id="ARBA00023038"/>
    </source>
</evidence>
<feature type="compositionally biased region" description="Polar residues" evidence="6">
    <location>
        <begin position="117"/>
        <end position="135"/>
    </location>
</feature>
<sequence>MGDLPMIKCSSCGANVDIFAMGDHICGNSALGTSKSASPTPSPPPPPPKSGFRRPTLGTGDARPSKTGRAEPPSHIDPFRANRPFLQPDNGTAGNESLFPSPLSTSTGTRSPLYALQRSQTTPIPAETQAPNTVGSGEYIPSFPLPRSMSERRVNGMALKEAISAPPAPSPGYADAMRKDLDPPLLSAHLPLDSQDDIPPPPLPKDYDPRYTAHHPSTSIDSKSSYRTSLASSRYDNRYSKRSTAMSSRRPSFSGYRYEDDIPAIPPSPRHYLHSVFSDSSTSDISLRREGKSEVHSGFDFGSAHASVKGDLDKPSATLLRVSSNANSEHLSSGRGSAESFFNSPSQSTHEASIDLPDPAEVRAVSPAGSGKSDYKPFKPPGFSYLQPHPSDQDERDEIPRKYSDATSESAISVTNFARALGLDIDDAVEDSTTTSDSSPSETRSGTSLSSIQSDRSVSRRKPSDQSRLGPVAEDHQSETQPRSDRILGEALPTTSPTSLERPRIPETLLSPESPTDPALLKGNLSLIPERSPADSEDTLEPRPITRSATEPTPRPQQGRARGPCRGCGETIVGKAISSADGRLTGRYHRACFVCFQCRTPFETTDFYVLNDLPFCAQHYHQRNGSLCAGCLNGIEGQYLETNERTGPGPGDRQKFHLDCLRCRTCQVDLKGEYFEWDGLVYCERDARRAAASSVPHHLRRPTMPSSPLAPPYGPPFPSRGRPPPPGYPGRGRGRRPPPGSFDGYRPPPPARGRGPYRGGPPPSPGSHLEPPPGPRRFPERRTTRLMMI</sequence>
<dbReference type="Gene3D" id="2.10.110.10">
    <property type="entry name" value="Cysteine Rich Protein"/>
    <property type="match status" value="2"/>
</dbReference>